<feature type="region of interest" description="Disordered" evidence="1">
    <location>
        <begin position="24"/>
        <end position="51"/>
    </location>
</feature>
<keyword evidence="2" id="KW-0732">Signal</keyword>
<accession>A0AA88P8R9</accession>
<keyword evidence="4" id="KW-1185">Reference proteome</keyword>
<evidence type="ECO:0000313" key="3">
    <source>
        <dbReference type="EMBL" id="KAK2867498.1"/>
    </source>
</evidence>
<comment type="caution">
    <text evidence="3">The sequence shown here is derived from an EMBL/GenBank/DDBJ whole genome shotgun (WGS) entry which is preliminary data.</text>
</comment>
<feature type="signal peptide" evidence="2">
    <location>
        <begin position="1"/>
        <end position="19"/>
    </location>
</feature>
<name>A0AA88P8R9_9TELE</name>
<evidence type="ECO:0000256" key="1">
    <source>
        <dbReference type="SAM" id="MobiDB-lite"/>
    </source>
</evidence>
<feature type="compositionally biased region" description="Basic and acidic residues" evidence="1">
    <location>
        <begin position="26"/>
        <end position="43"/>
    </location>
</feature>
<reference evidence="3" key="1">
    <citation type="submission" date="2023-08" db="EMBL/GenBank/DDBJ databases">
        <title>Chromosome-level Genome Assembly of mud carp (Cirrhinus molitorella).</title>
        <authorList>
            <person name="Liu H."/>
        </authorList>
    </citation>
    <scope>NUCLEOTIDE SEQUENCE</scope>
    <source>
        <strain evidence="3">Prfri</strain>
        <tissue evidence="3">Muscle</tissue>
    </source>
</reference>
<organism evidence="3 4">
    <name type="scientific">Cirrhinus molitorella</name>
    <name type="common">mud carp</name>
    <dbReference type="NCBI Taxonomy" id="172907"/>
    <lineage>
        <taxon>Eukaryota</taxon>
        <taxon>Metazoa</taxon>
        <taxon>Chordata</taxon>
        <taxon>Craniata</taxon>
        <taxon>Vertebrata</taxon>
        <taxon>Euteleostomi</taxon>
        <taxon>Actinopterygii</taxon>
        <taxon>Neopterygii</taxon>
        <taxon>Teleostei</taxon>
        <taxon>Ostariophysi</taxon>
        <taxon>Cypriniformes</taxon>
        <taxon>Cyprinidae</taxon>
        <taxon>Labeoninae</taxon>
        <taxon>Labeonini</taxon>
        <taxon>Cirrhinus</taxon>
    </lineage>
</organism>
<protein>
    <recommendedName>
        <fullName evidence="5">Secreted protein</fullName>
    </recommendedName>
</protein>
<evidence type="ECO:0008006" key="5">
    <source>
        <dbReference type="Google" id="ProtNLM"/>
    </source>
</evidence>
<evidence type="ECO:0000256" key="2">
    <source>
        <dbReference type="SAM" id="SignalP"/>
    </source>
</evidence>
<sequence>MVKLKVISVSVCCAALLESSLPVSHRLKESDKEPERQREKQRPEGAGGGRNFLSFSFIKRCSAAHALMPAAWSDPTQANGCEIDSVQQAKEYSDTMNTRRLSPAECP</sequence>
<dbReference type="EMBL" id="JAUYZG010000025">
    <property type="protein sequence ID" value="KAK2867498.1"/>
    <property type="molecule type" value="Genomic_DNA"/>
</dbReference>
<proteinExistence type="predicted"/>
<dbReference type="Proteomes" id="UP001187343">
    <property type="component" value="Unassembled WGS sequence"/>
</dbReference>
<feature type="chain" id="PRO_5041683902" description="Secreted protein" evidence="2">
    <location>
        <begin position="20"/>
        <end position="107"/>
    </location>
</feature>
<evidence type="ECO:0000313" key="4">
    <source>
        <dbReference type="Proteomes" id="UP001187343"/>
    </source>
</evidence>
<dbReference type="AlphaFoldDB" id="A0AA88P8R9"/>
<gene>
    <name evidence="3" type="ORF">Q8A67_025615</name>
</gene>